<dbReference type="Proteomes" id="UP001152320">
    <property type="component" value="Chromosome 4"/>
</dbReference>
<evidence type="ECO:0000256" key="8">
    <source>
        <dbReference type="ARBA" id="ARBA00022691"/>
    </source>
</evidence>
<keyword evidence="6" id="KW-0489">Methyltransferase</keyword>
<accession>A0A9Q1CDX3</accession>
<proteinExistence type="inferred from homology"/>
<sequence>MAEEEFSFTPEGWVKIWQRGYVGFHFTVVHPVLKEFYSKLCGGRSDRRIFLPLCGKSLDMKWLAEQGHPVVGVDCVEQAAKEFFEENKVKFSVSDIPDIQDGKLYKSEDGKIEFYVCDFFKVTKDLIGEFDAVWDIGGLFAISGYDQKDKYVEHLKPLVKSGGTILLDLAEPKLKPGEKPDEWDESLYEADVRRMFPWCSSIELIQTYDYKDIQQYLTKDPTSGDGEEHSFDAYGKVYFLIAK</sequence>
<dbReference type="OrthoDB" id="276151at2759"/>
<evidence type="ECO:0000256" key="3">
    <source>
        <dbReference type="ARBA" id="ARBA00008145"/>
    </source>
</evidence>
<dbReference type="GO" id="GO:0008119">
    <property type="term" value="F:thiopurine S-methyltransferase activity"/>
    <property type="evidence" value="ECO:0007669"/>
    <property type="project" value="UniProtKB-EC"/>
</dbReference>
<dbReference type="GO" id="GO:0005737">
    <property type="term" value="C:cytoplasm"/>
    <property type="evidence" value="ECO:0007669"/>
    <property type="project" value="UniProtKB-SubCell"/>
</dbReference>
<name>A0A9Q1CDX3_HOLLE</name>
<dbReference type="EMBL" id="JAIZAY010000004">
    <property type="protein sequence ID" value="KAJ8042905.1"/>
    <property type="molecule type" value="Genomic_DNA"/>
</dbReference>
<evidence type="ECO:0000256" key="4">
    <source>
        <dbReference type="ARBA" id="ARBA00011905"/>
    </source>
</evidence>
<organism evidence="9 10">
    <name type="scientific">Holothuria leucospilota</name>
    <name type="common">Black long sea cucumber</name>
    <name type="synonym">Mertensiothuria leucospilota</name>
    <dbReference type="NCBI Taxonomy" id="206669"/>
    <lineage>
        <taxon>Eukaryota</taxon>
        <taxon>Metazoa</taxon>
        <taxon>Echinodermata</taxon>
        <taxon>Eleutherozoa</taxon>
        <taxon>Echinozoa</taxon>
        <taxon>Holothuroidea</taxon>
        <taxon>Aspidochirotacea</taxon>
        <taxon>Aspidochirotida</taxon>
        <taxon>Holothuriidae</taxon>
        <taxon>Holothuria</taxon>
    </lineage>
</organism>
<gene>
    <name evidence="9" type="ORF">HOLleu_09787</name>
</gene>
<evidence type="ECO:0000256" key="5">
    <source>
        <dbReference type="ARBA" id="ARBA00022490"/>
    </source>
</evidence>
<dbReference type="PANTHER" id="PTHR10259">
    <property type="entry name" value="THIOPURINE S-METHYLTRANSFERASE"/>
    <property type="match status" value="1"/>
</dbReference>
<dbReference type="Pfam" id="PF05724">
    <property type="entry name" value="TPMT"/>
    <property type="match status" value="1"/>
</dbReference>
<dbReference type="InterPro" id="IPR029063">
    <property type="entry name" value="SAM-dependent_MTases_sf"/>
</dbReference>
<reference evidence="9" key="1">
    <citation type="submission" date="2021-10" db="EMBL/GenBank/DDBJ databases">
        <title>Tropical sea cucumber genome reveals ecological adaptation and Cuvierian tubules defense mechanism.</title>
        <authorList>
            <person name="Chen T."/>
        </authorList>
    </citation>
    <scope>NUCLEOTIDE SEQUENCE</scope>
    <source>
        <strain evidence="9">Nanhai2018</strain>
        <tissue evidence="9">Muscle</tissue>
    </source>
</reference>
<evidence type="ECO:0000256" key="1">
    <source>
        <dbReference type="ARBA" id="ARBA00000903"/>
    </source>
</evidence>
<dbReference type="AlphaFoldDB" id="A0A9Q1CDX3"/>
<dbReference type="SUPFAM" id="SSF53335">
    <property type="entry name" value="S-adenosyl-L-methionine-dependent methyltransferases"/>
    <property type="match status" value="1"/>
</dbReference>
<dbReference type="GO" id="GO:0032259">
    <property type="term" value="P:methylation"/>
    <property type="evidence" value="ECO:0007669"/>
    <property type="project" value="UniProtKB-KW"/>
</dbReference>
<dbReference type="PROSITE" id="PS51585">
    <property type="entry name" value="SAM_MT_TPMT"/>
    <property type="match status" value="1"/>
</dbReference>
<protein>
    <recommendedName>
        <fullName evidence="4">thiopurine S-methyltransferase</fullName>
        <ecNumber evidence="4">2.1.1.67</ecNumber>
    </recommendedName>
</protein>
<keyword evidence="10" id="KW-1185">Reference proteome</keyword>
<dbReference type="PANTHER" id="PTHR10259:SF11">
    <property type="entry name" value="THIOPURINE S-METHYLTRANSFERASE"/>
    <property type="match status" value="1"/>
</dbReference>
<evidence type="ECO:0000256" key="6">
    <source>
        <dbReference type="ARBA" id="ARBA00022603"/>
    </source>
</evidence>
<evidence type="ECO:0000256" key="7">
    <source>
        <dbReference type="ARBA" id="ARBA00022679"/>
    </source>
</evidence>
<comment type="catalytic activity">
    <reaction evidence="1">
        <text>S-adenosyl-L-methionine + a thiopurine = S-adenosyl-L-homocysteine + a thiopurine S-methylether.</text>
        <dbReference type="EC" id="2.1.1.67"/>
    </reaction>
</comment>
<comment type="caution">
    <text evidence="9">The sequence shown here is derived from an EMBL/GenBank/DDBJ whole genome shotgun (WGS) entry which is preliminary data.</text>
</comment>
<dbReference type="InterPro" id="IPR008854">
    <property type="entry name" value="TPMT"/>
</dbReference>
<comment type="subcellular location">
    <subcellularLocation>
        <location evidence="2">Cytoplasm</location>
    </subcellularLocation>
</comment>
<comment type="similarity">
    <text evidence="3">Belongs to the class I-like SAM-binding methyltransferase superfamily. TPMT family.</text>
</comment>
<keyword evidence="7" id="KW-0808">Transferase</keyword>
<evidence type="ECO:0000313" key="9">
    <source>
        <dbReference type="EMBL" id="KAJ8042905.1"/>
    </source>
</evidence>
<dbReference type="FunFam" id="3.40.50.150:FF:000101">
    <property type="entry name" value="Thiopurine S-methyltransferase"/>
    <property type="match status" value="1"/>
</dbReference>
<keyword evidence="8" id="KW-0949">S-adenosyl-L-methionine</keyword>
<dbReference type="EC" id="2.1.1.67" evidence="4"/>
<evidence type="ECO:0000256" key="2">
    <source>
        <dbReference type="ARBA" id="ARBA00004496"/>
    </source>
</evidence>
<evidence type="ECO:0000313" key="10">
    <source>
        <dbReference type="Proteomes" id="UP001152320"/>
    </source>
</evidence>
<keyword evidence="5" id="KW-0963">Cytoplasm</keyword>
<dbReference type="Gene3D" id="3.40.50.150">
    <property type="entry name" value="Vaccinia Virus protein VP39"/>
    <property type="match status" value="1"/>
</dbReference>